<name>A0A1G7SKS9_CHIFI</name>
<evidence type="ECO:0000313" key="2">
    <source>
        <dbReference type="EMBL" id="SDG23598.1"/>
    </source>
</evidence>
<accession>A0A1G7SKS9</accession>
<organism evidence="2 3">
    <name type="scientific">Chitinophaga filiformis</name>
    <name type="common">Myxococcus filiformis</name>
    <name type="synonym">Flexibacter filiformis</name>
    <dbReference type="NCBI Taxonomy" id="104663"/>
    <lineage>
        <taxon>Bacteria</taxon>
        <taxon>Pseudomonadati</taxon>
        <taxon>Bacteroidota</taxon>
        <taxon>Chitinophagia</taxon>
        <taxon>Chitinophagales</taxon>
        <taxon>Chitinophagaceae</taxon>
        <taxon>Chitinophaga</taxon>
    </lineage>
</organism>
<dbReference type="Pfam" id="PF13817">
    <property type="entry name" value="DDE_Tnp_IS66_C"/>
    <property type="match status" value="1"/>
</dbReference>
<dbReference type="EMBL" id="FNBN01000003">
    <property type="protein sequence ID" value="SDG23598.1"/>
    <property type="molecule type" value="Genomic_DNA"/>
</dbReference>
<dbReference type="InterPro" id="IPR039552">
    <property type="entry name" value="IS66_C"/>
</dbReference>
<feature type="domain" description="Transposase IS66 C-terminal" evidence="1">
    <location>
        <begin position="4"/>
        <end position="37"/>
    </location>
</feature>
<sequence length="37" mass="4386">MLYSLIGTCAMNNVNPYEWLKDIFERINNHSVNRLSE</sequence>
<proteinExistence type="predicted"/>
<dbReference type="Proteomes" id="UP000199045">
    <property type="component" value="Unassembled WGS sequence"/>
</dbReference>
<dbReference type="RefSeq" id="WP_089833816.1">
    <property type="nucleotide sequence ID" value="NZ_FNBN01000003.1"/>
</dbReference>
<gene>
    <name evidence="2" type="ORF">SAMN04488121_103913</name>
</gene>
<evidence type="ECO:0000259" key="1">
    <source>
        <dbReference type="Pfam" id="PF13817"/>
    </source>
</evidence>
<reference evidence="2 3" key="1">
    <citation type="submission" date="2016-10" db="EMBL/GenBank/DDBJ databases">
        <authorList>
            <person name="de Groot N.N."/>
        </authorList>
    </citation>
    <scope>NUCLEOTIDE SEQUENCE [LARGE SCALE GENOMIC DNA]</scope>
    <source>
        <strain evidence="2 3">DSM 527</strain>
    </source>
</reference>
<dbReference type="AlphaFoldDB" id="A0A1G7SKS9"/>
<protein>
    <submittedName>
        <fullName evidence="2">IS66 C-terminal element</fullName>
    </submittedName>
</protein>
<dbReference type="STRING" id="104663.SAMN04488121_103913"/>
<evidence type="ECO:0000313" key="3">
    <source>
        <dbReference type="Proteomes" id="UP000199045"/>
    </source>
</evidence>
<dbReference type="OrthoDB" id="9760067at2"/>